<reference evidence="5 6" key="1">
    <citation type="journal article" date="2015" name="Biol. Direct">
        <title>Babela massiliensis, a representative of a widespread bacterial phylum with unusual adaptations to parasitism in amoebae.</title>
        <authorList>
            <person name="Pagnier I."/>
            <person name="Yutin N."/>
            <person name="Croce O."/>
            <person name="Makarova K.S."/>
            <person name="Wolf Y.I."/>
            <person name="Benamar S."/>
            <person name="Raoult D."/>
            <person name="Koonin E.V."/>
            <person name="La Scola B."/>
        </authorList>
    </citation>
    <scope>NUCLEOTIDE SEQUENCE [LARGE SCALE GENOMIC DNA]</scope>
    <source>
        <strain evidence="6">BABL1</strain>
    </source>
</reference>
<keyword evidence="2" id="KW-0560">Oxidoreductase</keyword>
<sequence length="379" mass="41813">MFLNEKERSIMYMIKIMNIFLIFSCFVSIFSSNERESLPSRLYNLDLNSIAKKNNIVPIVVIGSGPAGLTAALYGRRGGMHTVVFTGNLPGGQLTQTTYIENWPGIKKAFANDIMDGLFEQARDFGVTIIEDVITSVDFDKWPFVLNTESGDKINALSIIISTGAAPRKLGVEGELDYWGRGVSSCAVCDCHFFKDRDVAIVGGGDSAVEEAMQLAPYAKNIFILVRDVNMKATKTLRDKLEDFENIKVIYNKQVLKVLGDGELVNGLEVKDSITQEVSTMKVDGLFLAIGQNPNTELFEKSLSLNKFGYITIDPVTQETSVKGVFAAGDVEDAEYRQAIVAAAAGCKSALRAVKWLREIGLTDKNIKNLSKNYFSYKD</sequence>
<dbReference type="PATRIC" id="fig|673862.3.peg.360"/>
<dbReference type="eggNOG" id="COG0492">
    <property type="taxonomic scope" value="Bacteria"/>
</dbReference>
<accession>V6DHP9</accession>
<dbReference type="PANTHER" id="PTHR48105">
    <property type="entry name" value="THIOREDOXIN REDUCTASE 1-RELATED-RELATED"/>
    <property type="match status" value="1"/>
</dbReference>
<keyword evidence="3" id="KW-1133">Transmembrane helix</keyword>
<evidence type="ECO:0000313" key="6">
    <source>
        <dbReference type="Proteomes" id="UP000018769"/>
    </source>
</evidence>
<dbReference type="EMBL" id="HG793133">
    <property type="protein sequence ID" value="CDK30473.1"/>
    <property type="molecule type" value="Genomic_DNA"/>
</dbReference>
<dbReference type="PRINTS" id="PR00368">
    <property type="entry name" value="FADPNR"/>
</dbReference>
<name>V6DHP9_9BACT</name>
<evidence type="ECO:0000313" key="5">
    <source>
        <dbReference type="EMBL" id="CDK30473.1"/>
    </source>
</evidence>
<dbReference type="GO" id="GO:0016491">
    <property type="term" value="F:oxidoreductase activity"/>
    <property type="evidence" value="ECO:0007669"/>
    <property type="project" value="UniProtKB-KW"/>
</dbReference>
<feature type="transmembrane region" description="Helical" evidence="3">
    <location>
        <begin position="12"/>
        <end position="31"/>
    </location>
</feature>
<keyword evidence="3" id="KW-0472">Membrane</keyword>
<keyword evidence="3" id="KW-0812">Transmembrane</keyword>
<dbReference type="InterPro" id="IPR023753">
    <property type="entry name" value="FAD/NAD-binding_dom"/>
</dbReference>
<dbReference type="OrthoDB" id="9806179at2"/>
<dbReference type="HOGENOM" id="CLU_031864_5_3_7"/>
<proteinExistence type="predicted"/>
<feature type="domain" description="FAD/NAD(P)-binding" evidence="4">
    <location>
        <begin position="59"/>
        <end position="346"/>
    </location>
</feature>
<evidence type="ECO:0000256" key="2">
    <source>
        <dbReference type="ARBA" id="ARBA00023002"/>
    </source>
</evidence>
<dbReference type="KEGG" id="dpb:BABL1_gene_545"/>
<dbReference type="Pfam" id="PF07992">
    <property type="entry name" value="Pyr_redox_2"/>
    <property type="match status" value="1"/>
</dbReference>
<dbReference type="PRINTS" id="PR00469">
    <property type="entry name" value="PNDRDTASEII"/>
</dbReference>
<dbReference type="Gene3D" id="3.50.50.60">
    <property type="entry name" value="FAD/NAD(P)-binding domain"/>
    <property type="match status" value="2"/>
</dbReference>
<evidence type="ECO:0000256" key="3">
    <source>
        <dbReference type="SAM" id="Phobius"/>
    </source>
</evidence>
<dbReference type="InterPro" id="IPR036188">
    <property type="entry name" value="FAD/NAD-bd_sf"/>
</dbReference>
<dbReference type="Proteomes" id="UP000018769">
    <property type="component" value="Chromosome I"/>
</dbReference>
<keyword evidence="1" id="KW-0285">Flavoprotein</keyword>
<evidence type="ECO:0000256" key="1">
    <source>
        <dbReference type="ARBA" id="ARBA00022630"/>
    </source>
</evidence>
<dbReference type="AlphaFoldDB" id="V6DHP9"/>
<evidence type="ECO:0000259" key="4">
    <source>
        <dbReference type="Pfam" id="PF07992"/>
    </source>
</evidence>
<dbReference type="STRING" id="673862.BABL1_gene_545"/>
<dbReference type="SUPFAM" id="SSF51905">
    <property type="entry name" value="FAD/NAD(P)-binding domain"/>
    <property type="match status" value="1"/>
</dbReference>
<protein>
    <submittedName>
        <fullName evidence="5">Thioredoxin reductase</fullName>
    </submittedName>
</protein>
<dbReference type="InterPro" id="IPR050097">
    <property type="entry name" value="Ferredoxin-NADP_redctase_2"/>
</dbReference>
<gene>
    <name evidence="5" type="primary">trxB_3</name>
    <name evidence="5" type="ORF">BABL1_gene_545</name>
</gene>
<keyword evidence="6" id="KW-1185">Reference proteome</keyword>
<organism evidence="5 6">
    <name type="scientific">Candidatus Babela massiliensis</name>
    <dbReference type="NCBI Taxonomy" id="673862"/>
    <lineage>
        <taxon>Bacteria</taxon>
        <taxon>Candidatus Babelota</taxon>
        <taxon>Candidatus Babeliae</taxon>
        <taxon>Candidatus Babeliales</taxon>
        <taxon>Candidatus Babeliaceae</taxon>
        <taxon>Candidatus Babela</taxon>
    </lineage>
</organism>